<evidence type="ECO:0000256" key="2">
    <source>
        <dbReference type="ARBA" id="ARBA00004325"/>
    </source>
</evidence>
<reference evidence="12" key="1">
    <citation type="journal article" date="2013" name="Science">
        <title>Comparative analysis of bat genomes provides insight into the evolution of flight and immunity.</title>
        <authorList>
            <person name="Zhang G."/>
            <person name="Cowled C."/>
            <person name="Shi Z."/>
            <person name="Huang Z."/>
            <person name="Bishop-Lilly K.A."/>
            <person name="Fang X."/>
            <person name="Wynne J.W."/>
            <person name="Xiong Z."/>
            <person name="Baker M.L."/>
            <person name="Zhao W."/>
            <person name="Tachedjian M."/>
            <person name="Zhu Y."/>
            <person name="Zhou P."/>
            <person name="Jiang X."/>
            <person name="Ng J."/>
            <person name="Yang L."/>
            <person name="Wu L."/>
            <person name="Xiao J."/>
            <person name="Feng Y."/>
            <person name="Chen Y."/>
            <person name="Sun X."/>
            <person name="Zhang Y."/>
            <person name="Marsh G.A."/>
            <person name="Crameri G."/>
            <person name="Broder C.C."/>
            <person name="Frey K.G."/>
            <person name="Wang L.F."/>
            <person name="Wang J."/>
        </authorList>
    </citation>
    <scope>NUCLEOTIDE SEQUENCE [LARGE SCALE GENOMIC DNA]</scope>
</reference>
<evidence type="ECO:0000313" key="11">
    <source>
        <dbReference type="EMBL" id="ELK36795.1"/>
    </source>
</evidence>
<name>L5MEU7_MYODS</name>
<organism evidence="11 12">
    <name type="scientific">Myotis davidii</name>
    <name type="common">David's myotis</name>
    <dbReference type="NCBI Taxonomy" id="225400"/>
    <lineage>
        <taxon>Eukaryota</taxon>
        <taxon>Metazoa</taxon>
        <taxon>Chordata</taxon>
        <taxon>Craniata</taxon>
        <taxon>Vertebrata</taxon>
        <taxon>Euteleostomi</taxon>
        <taxon>Mammalia</taxon>
        <taxon>Eutheria</taxon>
        <taxon>Laurasiatheria</taxon>
        <taxon>Chiroptera</taxon>
        <taxon>Yangochiroptera</taxon>
        <taxon>Vespertilionidae</taxon>
        <taxon>Myotis</taxon>
    </lineage>
</organism>
<dbReference type="eggNOG" id="ENOG502QQ4B">
    <property type="taxonomic scope" value="Eukaryota"/>
</dbReference>
<dbReference type="Pfam" id="PF06553">
    <property type="entry name" value="BNIP3"/>
    <property type="match status" value="1"/>
</dbReference>
<dbReference type="GO" id="GO:0005635">
    <property type="term" value="C:nuclear envelope"/>
    <property type="evidence" value="ECO:0007669"/>
    <property type="project" value="TreeGrafter"/>
</dbReference>
<evidence type="ECO:0000256" key="1">
    <source>
        <dbReference type="ARBA" id="ARBA00004167"/>
    </source>
</evidence>
<evidence type="ECO:0000256" key="9">
    <source>
        <dbReference type="SAM" id="MobiDB-lite"/>
    </source>
</evidence>
<evidence type="ECO:0000256" key="7">
    <source>
        <dbReference type="ARBA" id="ARBA00023128"/>
    </source>
</evidence>
<feature type="region of interest" description="Disordered" evidence="9">
    <location>
        <begin position="151"/>
        <end position="198"/>
    </location>
</feature>
<dbReference type="GO" id="GO:0005741">
    <property type="term" value="C:mitochondrial outer membrane"/>
    <property type="evidence" value="ECO:0007669"/>
    <property type="project" value="TreeGrafter"/>
</dbReference>
<keyword evidence="5" id="KW-0053">Apoptosis</keyword>
<sequence>MQEEKTTRLGFPEQQRGQVCSHTKKETIPKPVGEKGCLQDEPNEAGVSGSSSPGLVNISKVIMPNVRIHQTREKKAARQLVMLAGCRPAPGRSGSPLPVVHRHDADLSVLLQAAGSWVELHFSSNGNGSSVPASVSIYNGDMEKILLDAQHESGRSSSKSSHCDSPPRSQTPQDTNRASETDSHSIGEKNSSQSEEDYIERRKEVESILKKNSDWIWDWSSRPENIPPKEFLFRHPKRTATLSMRNTSVMKKGGVFSAEFLKVFLPSLLLSHLLAIGLGIYIGRRLTTSTSTF</sequence>
<dbReference type="GO" id="GO:0005783">
    <property type="term" value="C:endoplasmic reticulum"/>
    <property type="evidence" value="ECO:0007669"/>
    <property type="project" value="TreeGrafter"/>
</dbReference>
<gene>
    <name evidence="11" type="ORF">MDA_GLEAN10021267</name>
</gene>
<evidence type="ECO:0000256" key="5">
    <source>
        <dbReference type="ARBA" id="ARBA00022703"/>
    </source>
</evidence>
<dbReference type="EMBL" id="KB101169">
    <property type="protein sequence ID" value="ELK36795.1"/>
    <property type="molecule type" value="Genomic_DNA"/>
</dbReference>
<dbReference type="GO" id="GO:0097345">
    <property type="term" value="P:mitochondrial outer membrane permeabilization"/>
    <property type="evidence" value="ECO:0007669"/>
    <property type="project" value="TreeGrafter"/>
</dbReference>
<feature type="compositionally biased region" description="Basic and acidic residues" evidence="9">
    <location>
        <begin position="177"/>
        <end position="187"/>
    </location>
</feature>
<comment type="similarity">
    <text evidence="3">Belongs to the NIP3 family.</text>
</comment>
<proteinExistence type="inferred from homology"/>
<feature type="compositionally biased region" description="Low complexity" evidence="9">
    <location>
        <begin position="155"/>
        <end position="168"/>
    </location>
</feature>
<accession>L5MEU7</accession>
<comment type="subcellular location">
    <subcellularLocation>
        <location evidence="1">Membrane</location>
        <topology evidence="1">Single-pass membrane protein</topology>
    </subcellularLocation>
    <subcellularLocation>
        <location evidence="2">Mitochondrion membrane</location>
    </subcellularLocation>
</comment>
<keyword evidence="4 10" id="KW-0812">Transmembrane</keyword>
<dbReference type="GO" id="GO:0043065">
    <property type="term" value="P:positive regulation of apoptotic process"/>
    <property type="evidence" value="ECO:0007669"/>
    <property type="project" value="InterPro"/>
</dbReference>
<keyword evidence="6 10" id="KW-1133">Transmembrane helix</keyword>
<feature type="region of interest" description="Disordered" evidence="9">
    <location>
        <begin position="1"/>
        <end position="52"/>
    </location>
</feature>
<dbReference type="Proteomes" id="UP000010556">
    <property type="component" value="Unassembled WGS sequence"/>
</dbReference>
<evidence type="ECO:0000313" key="12">
    <source>
        <dbReference type="Proteomes" id="UP000010556"/>
    </source>
</evidence>
<dbReference type="PANTHER" id="PTHR15186:SF4">
    <property type="entry name" value="BCL2_ADENOVIRUS E1B 19 KDA PROTEIN-INTERACTING PROTEIN 3"/>
    <property type="match status" value="1"/>
</dbReference>
<evidence type="ECO:0000256" key="4">
    <source>
        <dbReference type="ARBA" id="ARBA00022692"/>
    </source>
</evidence>
<evidence type="ECO:0000256" key="8">
    <source>
        <dbReference type="ARBA" id="ARBA00023136"/>
    </source>
</evidence>
<evidence type="ECO:0000256" key="3">
    <source>
        <dbReference type="ARBA" id="ARBA00007710"/>
    </source>
</evidence>
<dbReference type="InterPro" id="IPR010548">
    <property type="entry name" value="BNIP3"/>
</dbReference>
<protein>
    <submittedName>
        <fullName evidence="11">BCL2/adenovirus E1B 19 kDa protein-interacting protein 3</fullName>
    </submittedName>
</protein>
<dbReference type="Gene3D" id="6.10.250.1020">
    <property type="match status" value="1"/>
</dbReference>
<dbReference type="GO" id="GO:0042802">
    <property type="term" value="F:identical protein binding"/>
    <property type="evidence" value="ECO:0007669"/>
    <property type="project" value="UniProtKB-ARBA"/>
</dbReference>
<keyword evidence="8 10" id="KW-0472">Membrane</keyword>
<keyword evidence="7" id="KW-0496">Mitochondrion</keyword>
<evidence type="ECO:0000256" key="6">
    <source>
        <dbReference type="ARBA" id="ARBA00022989"/>
    </source>
</evidence>
<evidence type="ECO:0000256" key="10">
    <source>
        <dbReference type="SAM" id="Phobius"/>
    </source>
</evidence>
<dbReference type="AlphaFoldDB" id="L5MEU7"/>
<keyword evidence="12" id="KW-1185">Reference proteome</keyword>
<dbReference type="PANTHER" id="PTHR15186">
    <property type="entry name" value="RE48077P"/>
    <property type="match status" value="1"/>
</dbReference>
<feature type="transmembrane region" description="Helical" evidence="10">
    <location>
        <begin position="260"/>
        <end position="283"/>
    </location>
</feature>